<accession>A0A5C3KYW8</accession>
<feature type="transmembrane region" description="Helical" evidence="2">
    <location>
        <begin position="36"/>
        <end position="59"/>
    </location>
</feature>
<evidence type="ECO:0000256" key="2">
    <source>
        <dbReference type="SAM" id="Phobius"/>
    </source>
</evidence>
<evidence type="ECO:0000313" key="3">
    <source>
        <dbReference type="EMBL" id="TFK25390.1"/>
    </source>
</evidence>
<keyword evidence="4" id="KW-1185">Reference proteome</keyword>
<sequence>MSDTTSQPSSSFPPSSPSATPVNQSTTAQANEATRMAAIIGGTVGGLLLLAIVVAAIVVPRQRRRKAAKEIRKRQMVDFDPPFWDGNAGVGSGKLGGDKEDRHGSGNSDNGSGNGNGNRNMNSSWKKKKEYPVNDGTFGTRGGRNHRSTESDLVGMLPLLGMFFGSLVLLRVCRVVPCCWSCYNLHLHPHLHLHQHRNWH</sequence>
<reference evidence="3 4" key="1">
    <citation type="journal article" date="2019" name="Nat. Ecol. Evol.">
        <title>Megaphylogeny resolves global patterns of mushroom evolution.</title>
        <authorList>
            <person name="Varga T."/>
            <person name="Krizsan K."/>
            <person name="Foldi C."/>
            <person name="Dima B."/>
            <person name="Sanchez-Garcia M."/>
            <person name="Sanchez-Ramirez S."/>
            <person name="Szollosi G.J."/>
            <person name="Szarkandi J.G."/>
            <person name="Papp V."/>
            <person name="Albert L."/>
            <person name="Andreopoulos W."/>
            <person name="Angelini C."/>
            <person name="Antonin V."/>
            <person name="Barry K.W."/>
            <person name="Bougher N.L."/>
            <person name="Buchanan P."/>
            <person name="Buyck B."/>
            <person name="Bense V."/>
            <person name="Catcheside P."/>
            <person name="Chovatia M."/>
            <person name="Cooper J."/>
            <person name="Damon W."/>
            <person name="Desjardin D."/>
            <person name="Finy P."/>
            <person name="Geml J."/>
            <person name="Haridas S."/>
            <person name="Hughes K."/>
            <person name="Justo A."/>
            <person name="Karasinski D."/>
            <person name="Kautmanova I."/>
            <person name="Kiss B."/>
            <person name="Kocsube S."/>
            <person name="Kotiranta H."/>
            <person name="LaButti K.M."/>
            <person name="Lechner B.E."/>
            <person name="Liimatainen K."/>
            <person name="Lipzen A."/>
            <person name="Lukacs Z."/>
            <person name="Mihaltcheva S."/>
            <person name="Morgado L.N."/>
            <person name="Niskanen T."/>
            <person name="Noordeloos M.E."/>
            <person name="Ohm R.A."/>
            <person name="Ortiz-Santana B."/>
            <person name="Ovrebo C."/>
            <person name="Racz N."/>
            <person name="Riley R."/>
            <person name="Savchenko A."/>
            <person name="Shiryaev A."/>
            <person name="Soop K."/>
            <person name="Spirin V."/>
            <person name="Szebenyi C."/>
            <person name="Tomsovsky M."/>
            <person name="Tulloss R.E."/>
            <person name="Uehling J."/>
            <person name="Grigoriev I.V."/>
            <person name="Vagvolgyi C."/>
            <person name="Papp T."/>
            <person name="Martin F.M."/>
            <person name="Miettinen O."/>
            <person name="Hibbett D.S."/>
            <person name="Nagy L.G."/>
        </authorList>
    </citation>
    <scope>NUCLEOTIDE SEQUENCE [LARGE SCALE GENOMIC DNA]</scope>
    <source>
        <strain evidence="3 4">CBS 121175</strain>
    </source>
</reference>
<evidence type="ECO:0000313" key="4">
    <source>
        <dbReference type="Proteomes" id="UP000307440"/>
    </source>
</evidence>
<keyword evidence="2" id="KW-0472">Membrane</keyword>
<dbReference type="AlphaFoldDB" id="A0A5C3KYW8"/>
<feature type="compositionally biased region" description="Low complexity" evidence="1">
    <location>
        <begin position="105"/>
        <end position="124"/>
    </location>
</feature>
<feature type="compositionally biased region" description="Low complexity" evidence="1">
    <location>
        <begin position="1"/>
        <end position="21"/>
    </location>
</feature>
<dbReference type="EMBL" id="ML210187">
    <property type="protein sequence ID" value="TFK25390.1"/>
    <property type="molecule type" value="Genomic_DNA"/>
</dbReference>
<name>A0A5C3KYW8_COPMA</name>
<feature type="transmembrane region" description="Helical" evidence="2">
    <location>
        <begin position="153"/>
        <end position="172"/>
    </location>
</feature>
<gene>
    <name evidence="3" type="ORF">FA15DRAFT_668614</name>
</gene>
<feature type="region of interest" description="Disordered" evidence="1">
    <location>
        <begin position="1"/>
        <end position="29"/>
    </location>
</feature>
<dbReference type="Proteomes" id="UP000307440">
    <property type="component" value="Unassembled WGS sequence"/>
</dbReference>
<proteinExistence type="predicted"/>
<feature type="region of interest" description="Disordered" evidence="1">
    <location>
        <begin position="88"/>
        <end position="148"/>
    </location>
</feature>
<keyword evidence="2" id="KW-1133">Transmembrane helix</keyword>
<protein>
    <submittedName>
        <fullName evidence="3">Uncharacterized protein</fullName>
    </submittedName>
</protein>
<organism evidence="3 4">
    <name type="scientific">Coprinopsis marcescibilis</name>
    <name type="common">Agaric fungus</name>
    <name type="synonym">Psathyrella marcescibilis</name>
    <dbReference type="NCBI Taxonomy" id="230819"/>
    <lineage>
        <taxon>Eukaryota</taxon>
        <taxon>Fungi</taxon>
        <taxon>Dikarya</taxon>
        <taxon>Basidiomycota</taxon>
        <taxon>Agaricomycotina</taxon>
        <taxon>Agaricomycetes</taxon>
        <taxon>Agaricomycetidae</taxon>
        <taxon>Agaricales</taxon>
        <taxon>Agaricineae</taxon>
        <taxon>Psathyrellaceae</taxon>
        <taxon>Coprinopsis</taxon>
    </lineage>
</organism>
<keyword evidence="2" id="KW-0812">Transmembrane</keyword>
<evidence type="ECO:0000256" key="1">
    <source>
        <dbReference type="SAM" id="MobiDB-lite"/>
    </source>
</evidence>